<evidence type="ECO:0000313" key="11">
    <source>
        <dbReference type="Proteomes" id="UP000570823"/>
    </source>
</evidence>
<dbReference type="InterPro" id="IPR001737">
    <property type="entry name" value="KsgA/Erm"/>
</dbReference>
<keyword evidence="3 7" id="KW-0489">Methyltransferase</keyword>
<evidence type="ECO:0000256" key="2">
    <source>
        <dbReference type="ARBA" id="ARBA00022552"/>
    </source>
</evidence>
<dbReference type="InterPro" id="IPR011530">
    <property type="entry name" value="rRNA_adenine_dimethylase"/>
</dbReference>
<evidence type="ECO:0000256" key="1">
    <source>
        <dbReference type="ARBA" id="ARBA00022490"/>
    </source>
</evidence>
<dbReference type="PANTHER" id="PTHR11727">
    <property type="entry name" value="DIMETHYLADENOSINE TRANSFERASE"/>
    <property type="match status" value="1"/>
</dbReference>
<evidence type="ECO:0000256" key="5">
    <source>
        <dbReference type="ARBA" id="ARBA00022691"/>
    </source>
</evidence>
<comment type="subcellular location">
    <subcellularLocation>
        <location evidence="7">Cytoplasm</location>
    </subcellularLocation>
</comment>
<feature type="binding site" evidence="7 8">
    <location>
        <position position="55"/>
    </location>
    <ligand>
        <name>S-adenosyl-L-methionine</name>
        <dbReference type="ChEBI" id="CHEBI:59789"/>
    </ligand>
</feature>
<comment type="caution">
    <text evidence="10">The sequence shown here is derived from an EMBL/GenBank/DDBJ whole genome shotgun (WGS) entry which is preliminary data.</text>
</comment>
<feature type="binding site" evidence="7 8">
    <location>
        <position position="83"/>
    </location>
    <ligand>
        <name>S-adenosyl-L-methionine</name>
        <dbReference type="ChEBI" id="CHEBI:59789"/>
    </ligand>
</feature>
<dbReference type="HAMAP" id="MF_00607">
    <property type="entry name" value="16SrRNA_methyltr_A"/>
    <property type="match status" value="1"/>
</dbReference>
<evidence type="ECO:0000256" key="4">
    <source>
        <dbReference type="ARBA" id="ARBA00022679"/>
    </source>
</evidence>
<dbReference type="InterPro" id="IPR029063">
    <property type="entry name" value="SAM-dependent_MTases_sf"/>
</dbReference>
<keyword evidence="6 7" id="KW-0694">RNA-binding</keyword>
<sequence>MKARHDQHFLRDRRAIERIVALSEVSGRSVLEIGPGEGVLTAALLQAGAKVTAIELDPSLVAGLEERFAGEIGAGAFTLIHGDAVRVPYPAFDIVVANLPYSASSPITFRLLEAGFEQAVLMYQREFAERMAAPVGTPECGRLSVMVQTYADVKLCFNLPPGAFSPPPQVASTVVRLTPHEPPYYIADREVYAAVVRELFSHRRKTARNGLRGGRGALGAENVERAIAGLPEEILSMRPEELSLMVFAMIANLCTGEKKPSPQ</sequence>
<comment type="similarity">
    <text evidence="7">Belongs to the class I-like SAM-binding methyltransferase superfamily. rRNA adenine N(6)-methyltransferase family. RsmA subfamily.</text>
</comment>
<dbReference type="EC" id="2.1.1.-" evidence="7"/>
<name>A0A7K4HQS2_9EURY</name>
<evidence type="ECO:0000256" key="7">
    <source>
        <dbReference type="HAMAP-Rule" id="MF_00607"/>
    </source>
</evidence>
<feature type="domain" description="Ribosomal RNA adenine methylase transferase N-terminal" evidence="9">
    <location>
        <begin position="15"/>
        <end position="181"/>
    </location>
</feature>
<dbReference type="OrthoDB" id="9883at2157"/>
<comment type="function">
    <text evidence="7">Specifically dimethylates two adjacent adenosines in the loop of a conserved hairpin near the 3'-end of 16S rRNA in the 30S particle. May play a critical role in biogenesis of 30S subunits.</text>
</comment>
<dbReference type="PROSITE" id="PS01131">
    <property type="entry name" value="RRNA_A_DIMETH"/>
    <property type="match status" value="1"/>
</dbReference>
<organism evidence="10 11">
    <name type="scientific">Methanofollis tationis</name>
    <dbReference type="NCBI Taxonomy" id="81417"/>
    <lineage>
        <taxon>Archaea</taxon>
        <taxon>Methanobacteriati</taxon>
        <taxon>Methanobacteriota</taxon>
        <taxon>Stenosarchaea group</taxon>
        <taxon>Methanomicrobia</taxon>
        <taxon>Methanomicrobiales</taxon>
        <taxon>Methanomicrobiaceae</taxon>
        <taxon>Methanofollis</taxon>
    </lineage>
</organism>
<keyword evidence="4 7" id="KW-0808">Transferase</keyword>
<feature type="binding site" evidence="7 8">
    <location>
        <position position="34"/>
    </location>
    <ligand>
        <name>S-adenosyl-L-methionine</name>
        <dbReference type="ChEBI" id="CHEBI:59789"/>
    </ligand>
</feature>
<reference evidence="10 11" key="1">
    <citation type="submission" date="2020-06" db="EMBL/GenBank/DDBJ databases">
        <title>Methanofollis fontis sp. nov., a methanogen isolated from marine sediments near a cold seep at Four-Way Closure Ridge offshore southwestern Taiwan.</title>
        <authorList>
            <person name="Chen S.-C."/>
            <person name="Teng N.-H."/>
            <person name="Lin Y.-S."/>
            <person name="Lai M.-C."/>
            <person name="Chen H.-H."/>
            <person name="Wang C.-C."/>
        </authorList>
    </citation>
    <scope>NUCLEOTIDE SEQUENCE [LARGE SCALE GENOMIC DNA]</scope>
    <source>
        <strain evidence="10 11">DSM 2702</strain>
    </source>
</reference>
<dbReference type="InterPro" id="IPR020596">
    <property type="entry name" value="rRNA_Ade_Mease_Trfase_CS"/>
</dbReference>
<dbReference type="AlphaFoldDB" id="A0A7K4HQS2"/>
<keyword evidence="5 7" id="KW-0949">S-adenosyl-L-methionine</keyword>
<feature type="binding site" evidence="7 8">
    <location>
        <position position="8"/>
    </location>
    <ligand>
        <name>S-adenosyl-L-methionine</name>
        <dbReference type="ChEBI" id="CHEBI:59789"/>
    </ligand>
</feature>
<feature type="binding site" evidence="7 8">
    <location>
        <position position="98"/>
    </location>
    <ligand>
        <name>S-adenosyl-L-methionine</name>
        <dbReference type="ChEBI" id="CHEBI:59789"/>
    </ligand>
</feature>
<evidence type="ECO:0000256" key="3">
    <source>
        <dbReference type="ARBA" id="ARBA00022603"/>
    </source>
</evidence>
<dbReference type="CDD" id="cd02440">
    <property type="entry name" value="AdoMet_MTases"/>
    <property type="match status" value="1"/>
</dbReference>
<dbReference type="EMBL" id="JABXWR010000001">
    <property type="protein sequence ID" value="NVO67625.1"/>
    <property type="molecule type" value="Genomic_DNA"/>
</dbReference>
<gene>
    <name evidence="7" type="primary">rsmA</name>
    <name evidence="7" type="synonym">ksgA</name>
    <name evidence="10" type="ORF">HWN36_09965</name>
</gene>
<dbReference type="Proteomes" id="UP000570823">
    <property type="component" value="Unassembled WGS sequence"/>
</dbReference>
<dbReference type="PROSITE" id="PS51689">
    <property type="entry name" value="SAM_RNA_A_N6_MT"/>
    <property type="match status" value="1"/>
</dbReference>
<keyword evidence="1 7" id="KW-0963">Cytoplasm</keyword>
<dbReference type="InterPro" id="IPR023165">
    <property type="entry name" value="rRNA_Ade_diMease-like_C"/>
</dbReference>
<evidence type="ECO:0000256" key="6">
    <source>
        <dbReference type="ARBA" id="ARBA00022884"/>
    </source>
</evidence>
<feature type="binding site" evidence="7 8">
    <location>
        <position position="10"/>
    </location>
    <ligand>
        <name>S-adenosyl-L-methionine</name>
        <dbReference type="ChEBI" id="CHEBI:59789"/>
    </ligand>
</feature>
<dbReference type="RefSeq" id="WP_176789197.1">
    <property type="nucleotide sequence ID" value="NZ_JABXWR010000001.1"/>
</dbReference>
<dbReference type="GO" id="GO:0005737">
    <property type="term" value="C:cytoplasm"/>
    <property type="evidence" value="ECO:0007669"/>
    <property type="project" value="UniProtKB-SubCell"/>
</dbReference>
<dbReference type="GO" id="GO:0000179">
    <property type="term" value="F:rRNA (adenine-N6,N6-)-dimethyltransferase activity"/>
    <property type="evidence" value="ECO:0007669"/>
    <property type="project" value="UniProtKB-UniRule"/>
</dbReference>
<protein>
    <recommendedName>
        <fullName evidence="7">Probable ribosomal RNA small subunit methyltransferase A</fullName>
        <ecNumber evidence="7">2.1.1.-</ecNumber>
    </recommendedName>
    <alternativeName>
        <fullName evidence="7">16S rRNA dimethyladenosine transferase</fullName>
    </alternativeName>
    <alternativeName>
        <fullName evidence="7">16S rRNA dimethylase</fullName>
    </alternativeName>
    <alternativeName>
        <fullName evidence="7">S-adenosylmethionine-6-N',N'-adenosyl(rRNA) dimethyltransferase</fullName>
    </alternativeName>
</protein>
<dbReference type="NCBIfam" id="TIGR00755">
    <property type="entry name" value="ksgA"/>
    <property type="match status" value="1"/>
</dbReference>
<dbReference type="PANTHER" id="PTHR11727:SF7">
    <property type="entry name" value="DIMETHYLADENOSINE TRANSFERASE-RELATED"/>
    <property type="match status" value="1"/>
</dbReference>
<accession>A0A7K4HQS2</accession>
<dbReference type="Gene3D" id="3.40.50.150">
    <property type="entry name" value="Vaccinia Virus protein VP39"/>
    <property type="match status" value="1"/>
</dbReference>
<evidence type="ECO:0000259" key="9">
    <source>
        <dbReference type="SMART" id="SM00650"/>
    </source>
</evidence>
<proteinExistence type="inferred from homology"/>
<keyword evidence="11" id="KW-1185">Reference proteome</keyword>
<dbReference type="SMART" id="SM00650">
    <property type="entry name" value="rADc"/>
    <property type="match status" value="1"/>
</dbReference>
<dbReference type="InterPro" id="IPR020598">
    <property type="entry name" value="rRNA_Ade_methylase_Trfase_N"/>
</dbReference>
<dbReference type="Gene3D" id="1.10.8.100">
    <property type="entry name" value="Ribosomal RNA adenine dimethylase-like, domain 2"/>
    <property type="match status" value="1"/>
</dbReference>
<evidence type="ECO:0000313" key="10">
    <source>
        <dbReference type="EMBL" id="NVO67625.1"/>
    </source>
</evidence>
<dbReference type="Pfam" id="PF00398">
    <property type="entry name" value="RrnaAD"/>
    <property type="match status" value="1"/>
</dbReference>
<evidence type="ECO:0000256" key="8">
    <source>
        <dbReference type="PROSITE-ProRule" id="PRU01026"/>
    </source>
</evidence>
<keyword evidence="2 7" id="KW-0698">rRNA processing</keyword>
<dbReference type="GO" id="GO:0003723">
    <property type="term" value="F:RNA binding"/>
    <property type="evidence" value="ECO:0007669"/>
    <property type="project" value="UniProtKB-UniRule"/>
</dbReference>
<dbReference type="SUPFAM" id="SSF53335">
    <property type="entry name" value="S-adenosyl-L-methionine-dependent methyltransferases"/>
    <property type="match status" value="1"/>
</dbReference>